<dbReference type="Pfam" id="PF04142">
    <property type="entry name" value="Nuc_sug_transp"/>
    <property type="match status" value="1"/>
</dbReference>
<evidence type="ECO:0000256" key="6">
    <source>
        <dbReference type="SAM" id="Phobius"/>
    </source>
</evidence>
<keyword evidence="3 6" id="KW-0812">Transmembrane</keyword>
<name>A0A8S1H8R9_9PELO</name>
<evidence type="ECO:0000313" key="7">
    <source>
        <dbReference type="EMBL" id="CAD6191894.1"/>
    </source>
</evidence>
<accession>A0A8S1H8R9</accession>
<dbReference type="AlphaFoldDB" id="A0A8S1H8R9"/>
<keyword evidence="2" id="KW-0762">Sugar transport</keyword>
<dbReference type="GO" id="GO:0000139">
    <property type="term" value="C:Golgi membrane"/>
    <property type="evidence" value="ECO:0007669"/>
    <property type="project" value="InterPro"/>
</dbReference>
<organism evidence="7 8">
    <name type="scientific">Caenorhabditis auriculariae</name>
    <dbReference type="NCBI Taxonomy" id="2777116"/>
    <lineage>
        <taxon>Eukaryota</taxon>
        <taxon>Metazoa</taxon>
        <taxon>Ecdysozoa</taxon>
        <taxon>Nematoda</taxon>
        <taxon>Chromadorea</taxon>
        <taxon>Rhabditida</taxon>
        <taxon>Rhabditina</taxon>
        <taxon>Rhabditomorpha</taxon>
        <taxon>Rhabditoidea</taxon>
        <taxon>Rhabditidae</taxon>
        <taxon>Peloderinae</taxon>
        <taxon>Caenorhabditis</taxon>
    </lineage>
</organism>
<dbReference type="InterPro" id="IPR007271">
    <property type="entry name" value="Nuc_sug_transpt"/>
</dbReference>
<dbReference type="EMBL" id="CAJGYM010000024">
    <property type="protein sequence ID" value="CAD6191894.1"/>
    <property type="molecule type" value="Genomic_DNA"/>
</dbReference>
<evidence type="ECO:0000256" key="3">
    <source>
        <dbReference type="ARBA" id="ARBA00022692"/>
    </source>
</evidence>
<evidence type="ECO:0000256" key="1">
    <source>
        <dbReference type="ARBA" id="ARBA00004141"/>
    </source>
</evidence>
<reference evidence="7" key="1">
    <citation type="submission" date="2020-10" db="EMBL/GenBank/DDBJ databases">
        <authorList>
            <person name="Kikuchi T."/>
        </authorList>
    </citation>
    <scope>NUCLEOTIDE SEQUENCE</scope>
    <source>
        <strain evidence="7">NKZ352</strain>
    </source>
</reference>
<keyword evidence="2" id="KW-0813">Transport</keyword>
<feature type="transmembrane region" description="Helical" evidence="6">
    <location>
        <begin position="60"/>
        <end position="79"/>
    </location>
</feature>
<dbReference type="PANTHER" id="PTHR10231">
    <property type="entry name" value="NUCLEOTIDE-SUGAR TRANSMEMBRANE TRANSPORTER"/>
    <property type="match status" value="1"/>
</dbReference>
<proteinExistence type="predicted"/>
<dbReference type="GO" id="GO:0015165">
    <property type="term" value="F:pyrimidine nucleotide-sugar transmembrane transporter activity"/>
    <property type="evidence" value="ECO:0007669"/>
    <property type="project" value="InterPro"/>
</dbReference>
<evidence type="ECO:0008006" key="9">
    <source>
        <dbReference type="Google" id="ProtNLM"/>
    </source>
</evidence>
<comment type="subcellular location">
    <subcellularLocation>
        <location evidence="1">Membrane</location>
        <topology evidence="1">Multi-pass membrane protein</topology>
    </subcellularLocation>
</comment>
<evidence type="ECO:0000256" key="5">
    <source>
        <dbReference type="ARBA" id="ARBA00023136"/>
    </source>
</evidence>
<keyword evidence="5 6" id="KW-0472">Membrane</keyword>
<dbReference type="OrthoDB" id="408493at2759"/>
<keyword evidence="4 6" id="KW-1133">Transmembrane helix</keyword>
<evidence type="ECO:0000256" key="2">
    <source>
        <dbReference type="ARBA" id="ARBA00022597"/>
    </source>
</evidence>
<dbReference type="Proteomes" id="UP000835052">
    <property type="component" value="Unassembled WGS sequence"/>
</dbReference>
<evidence type="ECO:0000256" key="4">
    <source>
        <dbReference type="ARBA" id="ARBA00022989"/>
    </source>
</evidence>
<comment type="caution">
    <text evidence="7">The sequence shown here is derived from an EMBL/GenBank/DDBJ whole genome shotgun (WGS) entry which is preliminary data.</text>
</comment>
<gene>
    <name evidence="7" type="ORF">CAUJ_LOCUS7813</name>
</gene>
<feature type="transmembrane region" description="Helical" evidence="6">
    <location>
        <begin position="7"/>
        <end position="27"/>
    </location>
</feature>
<keyword evidence="8" id="KW-1185">Reference proteome</keyword>
<protein>
    <recommendedName>
        <fullName evidence="9">Nucleotide-sugar transporter</fullName>
    </recommendedName>
</protein>
<sequence>MMHGFDWAVWLTVSISAFGGLVVAVVIKYADNILKAFATSFAIVLNCVAAYFLFNFQPTFLFLLGATAVISAVFVYSMYPYRAAHQPLPTSAAEASKAEEMQLVETKK</sequence>
<evidence type="ECO:0000313" key="8">
    <source>
        <dbReference type="Proteomes" id="UP000835052"/>
    </source>
</evidence>
<feature type="transmembrane region" description="Helical" evidence="6">
    <location>
        <begin position="34"/>
        <end position="54"/>
    </location>
</feature>